<evidence type="ECO:0000259" key="2">
    <source>
        <dbReference type="Pfam" id="PF13590"/>
    </source>
</evidence>
<organism evidence="3 4">
    <name type="scientific">Caballeronia udeis</name>
    <dbReference type="NCBI Taxonomy" id="1232866"/>
    <lineage>
        <taxon>Bacteria</taxon>
        <taxon>Pseudomonadati</taxon>
        <taxon>Pseudomonadota</taxon>
        <taxon>Betaproteobacteria</taxon>
        <taxon>Burkholderiales</taxon>
        <taxon>Burkholderiaceae</taxon>
        <taxon>Caballeronia</taxon>
    </lineage>
</organism>
<dbReference type="Proteomes" id="UP001620514">
    <property type="component" value="Unassembled WGS sequence"/>
</dbReference>
<comment type="caution">
    <text evidence="3">The sequence shown here is derived from an EMBL/GenBank/DDBJ whole genome shotgun (WGS) entry which is preliminary data.</text>
</comment>
<evidence type="ECO:0000313" key="4">
    <source>
        <dbReference type="Proteomes" id="UP001620514"/>
    </source>
</evidence>
<dbReference type="EMBL" id="JBIYDN010000009">
    <property type="protein sequence ID" value="MFK4443305.1"/>
    <property type="molecule type" value="Genomic_DNA"/>
</dbReference>
<gene>
    <name evidence="3" type="ORF">ABH943_003327</name>
</gene>
<evidence type="ECO:0000256" key="1">
    <source>
        <dbReference type="SAM" id="SignalP"/>
    </source>
</evidence>
<dbReference type="PROSITE" id="PS51257">
    <property type="entry name" value="PROKAR_LIPOPROTEIN"/>
    <property type="match status" value="1"/>
</dbReference>
<feature type="signal peptide" evidence="1">
    <location>
        <begin position="1"/>
        <end position="22"/>
    </location>
</feature>
<keyword evidence="1" id="KW-0732">Signal</keyword>
<accession>A0ABW8MKS3</accession>
<proteinExistence type="predicted"/>
<feature type="chain" id="PRO_5046049045" description="DUF4136 domain-containing protein" evidence="1">
    <location>
        <begin position="23"/>
        <end position="193"/>
    </location>
</feature>
<name>A0ABW8MKS3_9BURK</name>
<dbReference type="Pfam" id="PF13590">
    <property type="entry name" value="DUF4136"/>
    <property type="match status" value="1"/>
</dbReference>
<protein>
    <recommendedName>
        <fullName evidence="2">DUF4136 domain-containing protein</fullName>
    </recommendedName>
</protein>
<keyword evidence="4" id="KW-1185">Reference proteome</keyword>
<dbReference type="InterPro" id="IPR025411">
    <property type="entry name" value="DUF4136"/>
</dbReference>
<feature type="domain" description="DUF4136" evidence="2">
    <location>
        <begin position="36"/>
        <end position="180"/>
    </location>
</feature>
<evidence type="ECO:0000313" key="3">
    <source>
        <dbReference type="EMBL" id="MFK4443305.1"/>
    </source>
</evidence>
<sequence>MNIRSMASAIFLLALLSGCASEPPVRISAYSAQGGDFATKSVKTYALQSSSIEPQGTAATDTATDAAAARWLDEALAAKGLRPAPQDSADYLVKLGYATRPQAVRVRAACTGAPESACDDVVPSKEWFGRKHYVHALTVQFVGRTSGAVSYQVNVTHADRDPAGNAALHGLMNCAFADFPMHNAERREVAHCD</sequence>
<reference evidence="3 4" key="1">
    <citation type="submission" date="2024-11" db="EMBL/GenBank/DDBJ databases">
        <title>Using genomics to understand microbial adaptation to soil warming.</title>
        <authorList>
            <person name="Deangelis K.M. PhD."/>
        </authorList>
    </citation>
    <scope>NUCLEOTIDE SEQUENCE [LARGE SCALE GENOMIC DNA]</scope>
    <source>
        <strain evidence="3 4">GAS97</strain>
    </source>
</reference>
<dbReference type="RefSeq" id="WP_404607911.1">
    <property type="nucleotide sequence ID" value="NZ_JBIYDN010000009.1"/>
</dbReference>